<feature type="region of interest" description="Disordered" evidence="7">
    <location>
        <begin position="1"/>
        <end position="23"/>
    </location>
</feature>
<evidence type="ECO:0000256" key="3">
    <source>
        <dbReference type="ARBA" id="ARBA00023015"/>
    </source>
</evidence>
<evidence type="ECO:0000256" key="2">
    <source>
        <dbReference type="ARBA" id="ARBA00022833"/>
    </source>
</evidence>
<keyword evidence="3" id="KW-0805">Transcription regulation</keyword>
<comment type="caution">
    <text evidence="9">The sequence shown here is derived from an EMBL/GenBank/DDBJ whole genome shotgun (WGS) entry which is preliminary data.</text>
</comment>
<keyword evidence="1" id="KW-0479">Metal-binding</keyword>
<keyword evidence="4" id="KW-0238">DNA-binding</keyword>
<dbReference type="PROSITE" id="PS50048">
    <property type="entry name" value="ZN2_CY6_FUNGAL_2"/>
    <property type="match status" value="1"/>
</dbReference>
<evidence type="ECO:0000256" key="1">
    <source>
        <dbReference type="ARBA" id="ARBA00022723"/>
    </source>
</evidence>
<evidence type="ECO:0000256" key="7">
    <source>
        <dbReference type="SAM" id="MobiDB-lite"/>
    </source>
</evidence>
<keyword evidence="6" id="KW-0539">Nucleus</keyword>
<keyword evidence="10" id="KW-1185">Reference proteome</keyword>
<dbReference type="PANTHER" id="PTHR36206:SF4">
    <property type="entry name" value="HYPOTHETICAL CONSERVED PROTEIN (EUROFUNG)-RELATED"/>
    <property type="match status" value="1"/>
</dbReference>
<evidence type="ECO:0000256" key="4">
    <source>
        <dbReference type="ARBA" id="ARBA00023125"/>
    </source>
</evidence>
<dbReference type="PROSITE" id="PS00463">
    <property type="entry name" value="ZN2_CY6_FUNGAL_1"/>
    <property type="match status" value="1"/>
</dbReference>
<dbReference type="InterPro" id="IPR052360">
    <property type="entry name" value="Transcr_Regulatory_Proteins"/>
</dbReference>
<dbReference type="InterPro" id="IPR021858">
    <property type="entry name" value="Fun_TF"/>
</dbReference>
<dbReference type="Pfam" id="PF00172">
    <property type="entry name" value="Zn_clus"/>
    <property type="match status" value="1"/>
</dbReference>
<dbReference type="CDD" id="cd00067">
    <property type="entry name" value="GAL4"/>
    <property type="match status" value="1"/>
</dbReference>
<evidence type="ECO:0000313" key="9">
    <source>
        <dbReference type="EMBL" id="KAK8067409.1"/>
    </source>
</evidence>
<evidence type="ECO:0000256" key="5">
    <source>
        <dbReference type="ARBA" id="ARBA00023163"/>
    </source>
</evidence>
<proteinExistence type="predicted"/>
<sequence>MERVVDMALRSSKPKSSRTSTPKVRTGCTTCKRRHIRCDEAKPNCHNCVRGQRSCSYANHAGPCTIITTSRRPLVHVPSPQKQALLDADSIDFHDATGARYFHEFANLMQGYWITGTSNRDFWGVTAPQLTRTSPLCRNAAMAIGALSIWYRESDTTSLRARRPTEESAHYVQALSYHGRSLRTMHHQQSLSLHDATFLAVLLLFFDILRGNNQAALTHVNHGLALVLALMTDDGQDGGADENNNTKCLAPNPTRFFIEMADVFADIALQARTILPGRVGHCSPLPNFASGLRSKKQTLDSFMVLLSRQFLTSPSASDHIPELFRDLDEFENCLNTALRRHTAIGPVMMEVVEASGILESSDADIIDQYYPEILGNPKIREYCATLRRDMQKLGDAFLPLFNQILVSDFDKPAYYLRAINLRLQYLGVLLFSDPTRHLSVESMRELTPSFREYLSLVEIAVRKMKGVVLMTTAGEGGGGGGPAHQMSLQCKLSYYVLIVAFFCRDPGVRDQAIAILADYPGRDGLWDTRALYALSLRGRVVERNNAVDGDTPDEQWRRLVRREFAFEDGGTRILFRYLAQDDDRQWKLVEEVADVSGGLEGLRWVPQPLTGSGKLLIGDLLPS</sequence>
<accession>A0ABR1V876</accession>
<keyword evidence="2" id="KW-0862">Zinc</keyword>
<gene>
    <name evidence="9" type="ORF">PG996_006521</name>
</gene>
<dbReference type="Proteomes" id="UP001446871">
    <property type="component" value="Unassembled WGS sequence"/>
</dbReference>
<dbReference type="SMART" id="SM00066">
    <property type="entry name" value="GAL4"/>
    <property type="match status" value="1"/>
</dbReference>
<dbReference type="Gene3D" id="4.10.240.10">
    <property type="entry name" value="Zn(2)-C6 fungal-type DNA-binding domain"/>
    <property type="match status" value="1"/>
</dbReference>
<dbReference type="PANTHER" id="PTHR36206">
    <property type="entry name" value="ASPERCRYPTIN BIOSYNTHESIS CLUSTER-SPECIFIC TRANSCRIPTION REGULATOR ATNN-RELATED"/>
    <property type="match status" value="1"/>
</dbReference>
<dbReference type="EMBL" id="JAQQWM010000004">
    <property type="protein sequence ID" value="KAK8067409.1"/>
    <property type="molecule type" value="Genomic_DNA"/>
</dbReference>
<reference evidence="9 10" key="1">
    <citation type="submission" date="2023-01" db="EMBL/GenBank/DDBJ databases">
        <title>Analysis of 21 Apiospora genomes using comparative genomics revels a genus with tremendous synthesis potential of carbohydrate active enzymes and secondary metabolites.</title>
        <authorList>
            <person name="Sorensen T."/>
        </authorList>
    </citation>
    <scope>NUCLEOTIDE SEQUENCE [LARGE SCALE GENOMIC DNA]</scope>
    <source>
        <strain evidence="9 10">CBS 83171</strain>
    </source>
</reference>
<evidence type="ECO:0000256" key="6">
    <source>
        <dbReference type="ARBA" id="ARBA00023242"/>
    </source>
</evidence>
<dbReference type="InterPro" id="IPR036864">
    <property type="entry name" value="Zn2-C6_fun-type_DNA-bd_sf"/>
</dbReference>
<evidence type="ECO:0000313" key="10">
    <source>
        <dbReference type="Proteomes" id="UP001446871"/>
    </source>
</evidence>
<feature type="domain" description="Zn(2)-C6 fungal-type" evidence="8">
    <location>
        <begin position="27"/>
        <end position="57"/>
    </location>
</feature>
<keyword evidence="5" id="KW-0804">Transcription</keyword>
<dbReference type="SUPFAM" id="SSF57701">
    <property type="entry name" value="Zn2/Cys6 DNA-binding domain"/>
    <property type="match status" value="1"/>
</dbReference>
<protein>
    <recommendedName>
        <fullName evidence="8">Zn(2)-C6 fungal-type domain-containing protein</fullName>
    </recommendedName>
</protein>
<evidence type="ECO:0000259" key="8">
    <source>
        <dbReference type="PROSITE" id="PS50048"/>
    </source>
</evidence>
<dbReference type="Pfam" id="PF11951">
    <property type="entry name" value="Fungal_trans_2"/>
    <property type="match status" value="1"/>
</dbReference>
<dbReference type="InterPro" id="IPR001138">
    <property type="entry name" value="Zn2Cys6_DnaBD"/>
</dbReference>
<name>A0ABR1V876_9PEZI</name>
<organism evidence="9 10">
    <name type="scientific">Apiospora saccharicola</name>
    <dbReference type="NCBI Taxonomy" id="335842"/>
    <lineage>
        <taxon>Eukaryota</taxon>
        <taxon>Fungi</taxon>
        <taxon>Dikarya</taxon>
        <taxon>Ascomycota</taxon>
        <taxon>Pezizomycotina</taxon>
        <taxon>Sordariomycetes</taxon>
        <taxon>Xylariomycetidae</taxon>
        <taxon>Amphisphaeriales</taxon>
        <taxon>Apiosporaceae</taxon>
        <taxon>Apiospora</taxon>
    </lineage>
</organism>